<evidence type="ECO:0000313" key="5">
    <source>
        <dbReference type="EMBL" id="RYQ11664.1"/>
    </source>
</evidence>
<dbReference type="Pfam" id="PF09972">
    <property type="entry name" value="DUF2207"/>
    <property type="match status" value="1"/>
</dbReference>
<reference evidence="5 6" key="1">
    <citation type="submission" date="2018-12" db="EMBL/GenBank/DDBJ databases">
        <title>Unveiling genomic diversity among members of the Bifidobacterium pseudolongum species, a widely distributed gut commensal of the animal kingdom.</title>
        <authorList>
            <person name="Lugli G.A."/>
            <person name="Duranti S."/>
            <person name="Albert K."/>
            <person name="Mancabelli L."/>
            <person name="Napoli S."/>
            <person name="Viappiani A."/>
            <person name="Anzalone R."/>
            <person name="Longhi G."/>
            <person name="Milani C."/>
            <person name="Turroni F."/>
            <person name="Alessandri G."/>
            <person name="Sela D.A."/>
            <person name="Van Sinderen D."/>
            <person name="Ventura M."/>
        </authorList>
    </citation>
    <scope>NUCLEOTIDE SEQUENCE [LARGE SCALE GENOMIC DNA]</scope>
    <source>
        <strain evidence="5 6">2093B</strain>
    </source>
</reference>
<dbReference type="AlphaFoldDB" id="A0A4Q5A1Z7"/>
<sequence>MGTHRTARAVIAAAVVTAITAAAVLIMGFAWHGSGGDRAQVSYNAVDMRAQMLDNGDLRITQVFDYRLESRGTPWRQMFQQYTLSSDRLTNISDISVKDLTTGRTYTQDDTVRSPGGYGDHGWNSECAGRWYIADITQSAANPEPYDTELDALTSTAMGEPAQTKDVEIGWNIPSTASADSMRFELSMTWHGVSTAYDDVVALEWEPFGALHTTPAARVSGTFTFPDGIGESNSWAWLHTGAASETTRTADGSLQFTVTDLPGGEYINVVVMTDKRPGSAVTRTQASKMKQRILSQERQEAQIAENDRRRKAGGRIVMWSIPAAFALILTVAALIGAKRACTQGRRTTEGLAYWREPPDMSPAAAAALITDVMPGVQGAVDDRQMTSTLLSLVTKGAVAIYPGSAAGYRGIDLSQADCVSVGQLIASDPRREADAAGMCTLVIMPRVYTDRAGLRLCRSESALLDVLLRASERIGLPVFDFGQMQAALKDWRQGYAWLRGFEDACNAEYQALRATVPVGVGARMLGGAAMIVSWLTAFIYTAAVGQVALALVISLPLLFAATFAAQVSPRSAFTAQGEVYADQVGGLMRYMEDFSEFSDRGVFDTVLWGRYMVYAAAFGISDKLMEQMERAYPQLADPEWVNVHTSNDSLVYWSARRRAMRARGGAFGMHGMHAGGSFSSMVSSSFSSVGSTIRDAMPQSSSSGSRSGSRSSGGGGSFRSGGFKGHSGGSGGGRGGAR</sequence>
<comment type="caution">
    <text evidence="5">The sequence shown here is derived from an EMBL/GenBank/DDBJ whole genome shotgun (WGS) entry which is preliminary data.</text>
</comment>
<evidence type="ECO:0000256" key="1">
    <source>
        <dbReference type="SAM" id="MobiDB-lite"/>
    </source>
</evidence>
<dbReference type="Proteomes" id="UP000292568">
    <property type="component" value="Unassembled WGS sequence"/>
</dbReference>
<feature type="transmembrane region" description="Helical" evidence="2">
    <location>
        <begin position="316"/>
        <end position="337"/>
    </location>
</feature>
<dbReference type="RefSeq" id="WP_129896884.1">
    <property type="nucleotide sequence ID" value="NZ_RYUH01000006.1"/>
</dbReference>
<evidence type="ECO:0000259" key="4">
    <source>
        <dbReference type="Pfam" id="PF20990"/>
    </source>
</evidence>
<evidence type="ECO:0000313" key="6">
    <source>
        <dbReference type="Proteomes" id="UP000292568"/>
    </source>
</evidence>
<dbReference type="InterPro" id="IPR018702">
    <property type="entry name" value="DUF2207"/>
</dbReference>
<feature type="domain" description="DUF2207" evidence="3">
    <location>
        <begin position="44"/>
        <end position="272"/>
    </location>
</feature>
<dbReference type="InterPro" id="IPR048389">
    <property type="entry name" value="YciQ-like_C"/>
</dbReference>
<feature type="compositionally biased region" description="Low complexity" evidence="1">
    <location>
        <begin position="700"/>
        <end position="710"/>
    </location>
</feature>
<dbReference type="EMBL" id="RYUH01000006">
    <property type="protein sequence ID" value="RYQ11664.1"/>
    <property type="molecule type" value="Genomic_DNA"/>
</dbReference>
<feature type="transmembrane region" description="Helical" evidence="2">
    <location>
        <begin position="9"/>
        <end position="31"/>
    </location>
</feature>
<dbReference type="Pfam" id="PF20990">
    <property type="entry name" value="DUF2207_C"/>
    <property type="match status" value="1"/>
</dbReference>
<accession>A0A4Q5A1Z7</accession>
<name>A0A4Q5A1Z7_9BIFI</name>
<evidence type="ECO:0008006" key="7">
    <source>
        <dbReference type="Google" id="ProtNLM"/>
    </source>
</evidence>
<keyword evidence="2" id="KW-0812">Transmembrane</keyword>
<gene>
    <name evidence="5" type="ORF">PG2093B_0348</name>
</gene>
<keyword evidence="2" id="KW-0472">Membrane</keyword>
<keyword evidence="2" id="KW-1133">Transmembrane helix</keyword>
<feature type="compositionally biased region" description="Gly residues" evidence="1">
    <location>
        <begin position="711"/>
        <end position="738"/>
    </location>
</feature>
<proteinExistence type="predicted"/>
<protein>
    <recommendedName>
        <fullName evidence="7">DUF2207 domain-containing protein</fullName>
    </recommendedName>
</protein>
<feature type="domain" description="Predicted membrane protein YciQ-like C-terminal" evidence="4">
    <location>
        <begin position="353"/>
        <end position="628"/>
    </location>
</feature>
<organism evidence="5 6">
    <name type="scientific">Bifidobacterium pseudolongum subsp. globosum</name>
    <dbReference type="NCBI Taxonomy" id="1690"/>
    <lineage>
        <taxon>Bacteria</taxon>
        <taxon>Bacillati</taxon>
        <taxon>Actinomycetota</taxon>
        <taxon>Actinomycetes</taxon>
        <taxon>Bifidobacteriales</taxon>
        <taxon>Bifidobacteriaceae</taxon>
        <taxon>Bifidobacterium</taxon>
    </lineage>
</organism>
<evidence type="ECO:0000256" key="2">
    <source>
        <dbReference type="SAM" id="Phobius"/>
    </source>
</evidence>
<evidence type="ECO:0000259" key="3">
    <source>
        <dbReference type="Pfam" id="PF09972"/>
    </source>
</evidence>
<feature type="region of interest" description="Disordered" evidence="1">
    <location>
        <begin position="692"/>
        <end position="738"/>
    </location>
</feature>